<keyword evidence="9" id="KW-1185">Reference proteome</keyword>
<reference evidence="8 9" key="1">
    <citation type="submission" date="2019-08" db="EMBL/GenBank/DDBJ databases">
        <title>Hyperibacter terrae gen. nov., sp. nov. and Hyperibacter viscosus sp. nov., two new members in the family Rhodospirillaceae isolated from the rhizosphere of Hypericum perforatum.</title>
        <authorList>
            <person name="Noviana Z."/>
        </authorList>
    </citation>
    <scope>NUCLEOTIDE SEQUENCE [LARGE SCALE GENOMIC DNA]</scope>
    <source>
        <strain evidence="8 9">R5913</strain>
    </source>
</reference>
<comment type="function">
    <text evidence="7">Together with its co-chaperonin GroES, plays an essential role in assisting protein folding. The GroEL-GroES system forms a nano-cage that allows encapsulation of the non-native substrate proteins and provides a physical environment optimized to promote and accelerate protein folding.</text>
</comment>
<dbReference type="InterPro" id="IPR001844">
    <property type="entry name" value="Cpn60/GroEL"/>
</dbReference>
<comment type="similarity">
    <text evidence="1 6">Belongs to the chaperonin (HSP60) family.</text>
</comment>
<dbReference type="Pfam" id="PF00118">
    <property type="entry name" value="Cpn60_TCP1"/>
    <property type="match status" value="1"/>
</dbReference>
<dbReference type="GO" id="GO:0140662">
    <property type="term" value="F:ATP-dependent protein folding chaperone"/>
    <property type="evidence" value="ECO:0007669"/>
    <property type="project" value="InterPro"/>
</dbReference>
<evidence type="ECO:0000256" key="6">
    <source>
        <dbReference type="RuleBase" id="RU000418"/>
    </source>
</evidence>
<dbReference type="Gene3D" id="3.50.7.10">
    <property type="entry name" value="GroEL"/>
    <property type="match status" value="1"/>
</dbReference>
<evidence type="ECO:0000256" key="2">
    <source>
        <dbReference type="ARBA" id="ARBA00022741"/>
    </source>
</evidence>
<dbReference type="InterPro" id="IPR027413">
    <property type="entry name" value="GROEL-like_equatorial_sf"/>
</dbReference>
<dbReference type="SUPFAM" id="SSF48592">
    <property type="entry name" value="GroEL equatorial domain-like"/>
    <property type="match status" value="1"/>
</dbReference>
<evidence type="ECO:0000313" key="9">
    <source>
        <dbReference type="Proteomes" id="UP000326202"/>
    </source>
</evidence>
<dbReference type="Proteomes" id="UP000326202">
    <property type="component" value="Chromosome"/>
</dbReference>
<dbReference type="InterPro" id="IPR002423">
    <property type="entry name" value="Cpn60/GroEL/TCP-1"/>
</dbReference>
<evidence type="ECO:0000256" key="1">
    <source>
        <dbReference type="ARBA" id="ARBA00006607"/>
    </source>
</evidence>
<dbReference type="GO" id="GO:0042026">
    <property type="term" value="P:protein refolding"/>
    <property type="evidence" value="ECO:0007669"/>
    <property type="project" value="InterPro"/>
</dbReference>
<dbReference type="KEGG" id="htq:FRZ44_18980"/>
<dbReference type="PRINTS" id="PR00298">
    <property type="entry name" value="CHAPERONIN60"/>
</dbReference>
<keyword evidence="3" id="KW-0067">ATP-binding</keyword>
<dbReference type="FunFam" id="3.50.7.10:FF:000001">
    <property type="entry name" value="60 kDa chaperonin"/>
    <property type="match status" value="1"/>
</dbReference>
<dbReference type="GO" id="GO:0005524">
    <property type="term" value="F:ATP binding"/>
    <property type="evidence" value="ECO:0007669"/>
    <property type="project" value="UniProtKB-KW"/>
</dbReference>
<dbReference type="InterPro" id="IPR027409">
    <property type="entry name" value="GroEL-like_apical_dom_sf"/>
</dbReference>
<organism evidence="8 9">
    <name type="scientific">Hypericibacter terrae</name>
    <dbReference type="NCBI Taxonomy" id="2602015"/>
    <lineage>
        <taxon>Bacteria</taxon>
        <taxon>Pseudomonadati</taxon>
        <taxon>Pseudomonadota</taxon>
        <taxon>Alphaproteobacteria</taxon>
        <taxon>Rhodospirillales</taxon>
        <taxon>Dongiaceae</taxon>
        <taxon>Hypericibacter</taxon>
    </lineage>
</organism>
<name>A0A5J6MGM0_9PROT</name>
<evidence type="ECO:0000256" key="5">
    <source>
        <dbReference type="ARBA" id="ARBA00023235"/>
    </source>
</evidence>
<evidence type="ECO:0000256" key="4">
    <source>
        <dbReference type="ARBA" id="ARBA00023186"/>
    </source>
</evidence>
<dbReference type="AlphaFoldDB" id="A0A5J6MGM0"/>
<dbReference type="SMR" id="A0A5J6MGM0"/>
<dbReference type="OrthoDB" id="9131062at2"/>
<dbReference type="RefSeq" id="WP_151176941.1">
    <property type="nucleotide sequence ID" value="NZ_CP042906.1"/>
</dbReference>
<keyword evidence="4" id="KW-0143">Chaperone</keyword>
<comment type="subunit">
    <text evidence="7">Forms a cylinder of 14 subunits composed of two heptameric rings stacked back-to-back. Interacts with the co-chaperonin GroES.</text>
</comment>
<sequence>MGLPVTIRGDGQARLCLAQGIRLAARAIAPSLGPKGRTVLLHRPPAPPVLLTHGYDIAREVAASCHGPEAHGARILKETLFEVDRDFGDGTSAVALMMASIVSAAVPLAHARLPMGEVADALLELAPELRGKIQSYRVDARFDDIALAVARTAARDEEIAHRIGALFLELGGDTVIQVQEGEGRDIESDIRPGTTIEASLVSRHLSDDPDRILVQLKEPYILVADEEISDFGSLLPVLEGFATKQKSLLIVARDVTGAALQALVRNKAEAGLRVAALKVGSVAERGYDALEDLAIATGAELLSDRFGTDLRKMRPQMLGRAEEAKVEQNFTTVIGGAACGGALETRRKEIRQRILDERYLSYDREQLELRLARLGRGFARLHIGGVTSADRSIRLMAARKAVAGLQAARSGVVPGGGTVFLQLAGGLAAGSGDGGSRQLARRLARKALRQIPATMIGNAGEDPLVWLGRLEGAKTANVGLDLETMAFGDLRQAGILDPASVLGAAIERAFSAAATLLRADLLVTS</sequence>
<gene>
    <name evidence="8" type="primary">groL</name>
    <name evidence="8" type="ORF">FRZ44_18980</name>
</gene>
<dbReference type="InterPro" id="IPR027410">
    <property type="entry name" value="TCP-1-like_intermed_sf"/>
</dbReference>
<evidence type="ECO:0000256" key="3">
    <source>
        <dbReference type="ARBA" id="ARBA00022840"/>
    </source>
</evidence>
<accession>A0A5J6MGM0</accession>
<keyword evidence="2" id="KW-0547">Nucleotide-binding</keyword>
<dbReference type="Gene3D" id="3.30.260.10">
    <property type="entry name" value="TCP-1-like chaperonin intermediate domain"/>
    <property type="match status" value="1"/>
</dbReference>
<protein>
    <recommendedName>
        <fullName evidence="7">60 kDa chaperonin</fullName>
    </recommendedName>
</protein>
<proteinExistence type="inferred from homology"/>
<keyword evidence="5" id="KW-0413">Isomerase</keyword>
<dbReference type="SUPFAM" id="SSF52029">
    <property type="entry name" value="GroEL apical domain-like"/>
    <property type="match status" value="1"/>
</dbReference>
<dbReference type="EMBL" id="CP042906">
    <property type="protein sequence ID" value="QEX16603.1"/>
    <property type="molecule type" value="Genomic_DNA"/>
</dbReference>
<dbReference type="GO" id="GO:0016853">
    <property type="term" value="F:isomerase activity"/>
    <property type="evidence" value="ECO:0007669"/>
    <property type="project" value="UniProtKB-KW"/>
</dbReference>
<evidence type="ECO:0000256" key="7">
    <source>
        <dbReference type="RuleBase" id="RU000419"/>
    </source>
</evidence>
<dbReference type="PANTHER" id="PTHR45633">
    <property type="entry name" value="60 KDA HEAT SHOCK PROTEIN, MITOCHONDRIAL"/>
    <property type="match status" value="1"/>
</dbReference>
<dbReference type="Gene3D" id="1.10.560.10">
    <property type="entry name" value="GroEL-like equatorial domain"/>
    <property type="match status" value="1"/>
</dbReference>
<evidence type="ECO:0000313" key="8">
    <source>
        <dbReference type="EMBL" id="QEX16603.1"/>
    </source>
</evidence>